<dbReference type="InterPro" id="IPR001452">
    <property type="entry name" value="SH3_domain"/>
</dbReference>
<dbReference type="InterPro" id="IPR026791">
    <property type="entry name" value="DOCK"/>
</dbReference>
<dbReference type="Pfam" id="PF16172">
    <property type="entry name" value="DOCK_N"/>
    <property type="match status" value="2"/>
</dbReference>
<reference evidence="4 5" key="1">
    <citation type="submission" date="2021-06" db="EMBL/GenBank/DDBJ databases">
        <title>Caerostris extrusa draft genome.</title>
        <authorList>
            <person name="Kono N."/>
            <person name="Arakawa K."/>
        </authorList>
    </citation>
    <scope>NUCLEOTIDE SEQUENCE [LARGE SCALE GENOMIC DNA]</scope>
</reference>
<evidence type="ECO:0000313" key="5">
    <source>
        <dbReference type="Proteomes" id="UP001054945"/>
    </source>
</evidence>
<dbReference type="PANTHER" id="PTHR45653:SF10">
    <property type="entry name" value="MYOBLAST CITY, ISOFORM B"/>
    <property type="match status" value="1"/>
</dbReference>
<dbReference type="Gene3D" id="2.30.30.40">
    <property type="entry name" value="SH3 Domains"/>
    <property type="match status" value="1"/>
</dbReference>
<comment type="caution">
    <text evidence="4">The sequence shown here is derived from an EMBL/GenBank/DDBJ whole genome shotgun (WGS) entry which is preliminary data.</text>
</comment>
<dbReference type="GO" id="GO:0005886">
    <property type="term" value="C:plasma membrane"/>
    <property type="evidence" value="ECO:0007669"/>
    <property type="project" value="TreeGrafter"/>
</dbReference>
<organism evidence="4 5">
    <name type="scientific">Caerostris extrusa</name>
    <name type="common">Bark spider</name>
    <name type="synonym">Caerostris bankana</name>
    <dbReference type="NCBI Taxonomy" id="172846"/>
    <lineage>
        <taxon>Eukaryota</taxon>
        <taxon>Metazoa</taxon>
        <taxon>Ecdysozoa</taxon>
        <taxon>Arthropoda</taxon>
        <taxon>Chelicerata</taxon>
        <taxon>Arachnida</taxon>
        <taxon>Araneae</taxon>
        <taxon>Araneomorphae</taxon>
        <taxon>Entelegynae</taxon>
        <taxon>Araneoidea</taxon>
        <taxon>Araneidae</taxon>
        <taxon>Caerostris</taxon>
    </lineage>
</organism>
<dbReference type="GO" id="GO:0007520">
    <property type="term" value="P:myoblast fusion"/>
    <property type="evidence" value="ECO:0007669"/>
    <property type="project" value="TreeGrafter"/>
</dbReference>
<name>A0AAV4SHH4_CAEEX</name>
<keyword evidence="5" id="KW-1185">Reference proteome</keyword>
<feature type="domain" description="SH3" evidence="3">
    <location>
        <begin position="9"/>
        <end position="70"/>
    </location>
</feature>
<accession>A0AAV4SHH4</accession>
<proteinExistence type="predicted"/>
<dbReference type="InterPro" id="IPR036028">
    <property type="entry name" value="SH3-like_dom_sf"/>
</dbReference>
<evidence type="ECO:0000259" key="3">
    <source>
        <dbReference type="PROSITE" id="PS50002"/>
    </source>
</evidence>
<sequence>MTKWSYVKDRVKYAVAVCNFKQDGPHRLHLTVGETVHILQEKEDWFYGCSTKNKSLWGIFPKTYVSVKESIVDKTGPHEAIIPREPPIVQEITSVIREWGVIWKQLYVNGELEFEVIRNMMYELIEWRRKIMSELCLWKCYFRFGSCCKWDEHGNMLNPDITSTIDLYRAHESATQRIKLMANNSVDDEDNRNQKSLSMYVHSFYVTVKNFVCRIGDDADLLMTLYDAKEGRCISENYLVKWSKEGLAKKIWNNLIIYEFYLLI</sequence>
<dbReference type="GO" id="GO:0005737">
    <property type="term" value="C:cytoplasm"/>
    <property type="evidence" value="ECO:0007669"/>
    <property type="project" value="TreeGrafter"/>
</dbReference>
<dbReference type="SMART" id="SM00326">
    <property type="entry name" value="SH3"/>
    <property type="match status" value="1"/>
</dbReference>
<dbReference type="EMBL" id="BPLR01009547">
    <property type="protein sequence ID" value="GIY32804.1"/>
    <property type="molecule type" value="Genomic_DNA"/>
</dbReference>
<dbReference type="CDD" id="cd11872">
    <property type="entry name" value="SH3_DOCK_AB"/>
    <property type="match status" value="1"/>
</dbReference>
<dbReference type="AlphaFoldDB" id="A0AAV4SHH4"/>
<dbReference type="Pfam" id="PF07653">
    <property type="entry name" value="SH3_2"/>
    <property type="match status" value="1"/>
</dbReference>
<dbReference type="GO" id="GO:0007264">
    <property type="term" value="P:small GTPase-mediated signal transduction"/>
    <property type="evidence" value="ECO:0007669"/>
    <property type="project" value="InterPro"/>
</dbReference>
<dbReference type="PANTHER" id="PTHR45653">
    <property type="entry name" value="DEDICATOR OF CYTOKINESIS"/>
    <property type="match status" value="1"/>
</dbReference>
<evidence type="ECO:0000256" key="2">
    <source>
        <dbReference type="PROSITE-ProRule" id="PRU00192"/>
    </source>
</evidence>
<dbReference type="PROSITE" id="PS50002">
    <property type="entry name" value="SH3"/>
    <property type="match status" value="1"/>
</dbReference>
<dbReference type="Gene3D" id="1.20.1270.350">
    <property type="entry name" value="Dedicator of cytokinesis N-terminal subdomain"/>
    <property type="match status" value="1"/>
</dbReference>
<keyword evidence="1 2" id="KW-0728">SH3 domain</keyword>
<dbReference type="SUPFAM" id="SSF50044">
    <property type="entry name" value="SH3-domain"/>
    <property type="match status" value="1"/>
</dbReference>
<gene>
    <name evidence="4" type="primary">Dock1</name>
    <name evidence="4" type="ORF">CEXT_811331</name>
</gene>
<evidence type="ECO:0000313" key="4">
    <source>
        <dbReference type="EMBL" id="GIY32804.1"/>
    </source>
</evidence>
<dbReference type="GO" id="GO:0005085">
    <property type="term" value="F:guanyl-nucleotide exchange factor activity"/>
    <property type="evidence" value="ECO:0007669"/>
    <property type="project" value="InterPro"/>
</dbReference>
<dbReference type="Proteomes" id="UP001054945">
    <property type="component" value="Unassembled WGS sequence"/>
</dbReference>
<dbReference type="GO" id="GO:0031267">
    <property type="term" value="F:small GTPase binding"/>
    <property type="evidence" value="ECO:0007669"/>
    <property type="project" value="TreeGrafter"/>
</dbReference>
<evidence type="ECO:0000256" key="1">
    <source>
        <dbReference type="ARBA" id="ARBA00022443"/>
    </source>
</evidence>
<dbReference type="GO" id="GO:0016477">
    <property type="term" value="P:cell migration"/>
    <property type="evidence" value="ECO:0007669"/>
    <property type="project" value="TreeGrafter"/>
</dbReference>
<dbReference type="InterPro" id="IPR032376">
    <property type="entry name" value="DOCK_N"/>
</dbReference>
<dbReference type="InterPro" id="IPR042455">
    <property type="entry name" value="DOCK_N_sub1"/>
</dbReference>
<protein>
    <submittedName>
        <fullName evidence="4">Dedicator of cytokinesis protein 1</fullName>
    </submittedName>
</protein>